<evidence type="ECO:0000256" key="5">
    <source>
        <dbReference type="ARBA" id="ARBA00023295"/>
    </source>
</evidence>
<comment type="catalytic activity">
    <reaction evidence="6">
        <text>alpha,alpha-trehalose + H2O = alpha-D-glucose + beta-D-glucose</text>
        <dbReference type="Rhea" id="RHEA:32675"/>
        <dbReference type="ChEBI" id="CHEBI:15377"/>
        <dbReference type="ChEBI" id="CHEBI:15903"/>
        <dbReference type="ChEBI" id="CHEBI:16551"/>
        <dbReference type="ChEBI" id="CHEBI:17925"/>
        <dbReference type="EC" id="3.2.1.28"/>
    </reaction>
</comment>
<dbReference type="EC" id="3.2.1.28" evidence="2 6"/>
<evidence type="ECO:0000313" key="7">
    <source>
        <dbReference type="Proteomes" id="UP000887574"/>
    </source>
</evidence>
<dbReference type="GO" id="GO:0004555">
    <property type="term" value="F:alpha,alpha-trehalase activity"/>
    <property type="evidence" value="ECO:0007669"/>
    <property type="project" value="UniProtKB-EC"/>
</dbReference>
<keyword evidence="5 6" id="KW-0326">Glycosidase</keyword>
<proteinExistence type="inferred from homology"/>
<dbReference type="Pfam" id="PF01204">
    <property type="entry name" value="Trehalase"/>
    <property type="match status" value="1"/>
</dbReference>
<evidence type="ECO:0000256" key="4">
    <source>
        <dbReference type="ARBA" id="ARBA00022801"/>
    </source>
</evidence>
<dbReference type="InterPro" id="IPR018232">
    <property type="entry name" value="Glyco_hydro_37_CS"/>
</dbReference>
<evidence type="ECO:0000313" key="8">
    <source>
        <dbReference type="WBParaSite" id="jg1507"/>
    </source>
</evidence>
<dbReference type="SUPFAM" id="SSF48208">
    <property type="entry name" value="Six-hairpin glycosidases"/>
    <property type="match status" value="1"/>
</dbReference>
<dbReference type="PROSITE" id="PS00928">
    <property type="entry name" value="TREHALASE_2"/>
    <property type="match status" value="1"/>
</dbReference>
<evidence type="ECO:0000256" key="3">
    <source>
        <dbReference type="ARBA" id="ARBA00019905"/>
    </source>
</evidence>
<evidence type="ECO:0000256" key="2">
    <source>
        <dbReference type="ARBA" id="ARBA00012757"/>
    </source>
</evidence>
<dbReference type="PRINTS" id="PR00744">
    <property type="entry name" value="GLHYDRLASE37"/>
</dbReference>
<dbReference type="WBParaSite" id="jg1507">
    <property type="protein sequence ID" value="jg1507"/>
    <property type="gene ID" value="jg1507"/>
</dbReference>
<organism evidence="7 8">
    <name type="scientific">Ditylenchus dipsaci</name>
    <dbReference type="NCBI Taxonomy" id="166011"/>
    <lineage>
        <taxon>Eukaryota</taxon>
        <taxon>Metazoa</taxon>
        <taxon>Ecdysozoa</taxon>
        <taxon>Nematoda</taxon>
        <taxon>Chromadorea</taxon>
        <taxon>Rhabditida</taxon>
        <taxon>Tylenchina</taxon>
        <taxon>Tylenchomorpha</taxon>
        <taxon>Sphaerularioidea</taxon>
        <taxon>Anguinidae</taxon>
        <taxon>Anguininae</taxon>
        <taxon>Ditylenchus</taxon>
    </lineage>
</organism>
<protein>
    <recommendedName>
        <fullName evidence="3 6">Trehalase</fullName>
        <ecNumber evidence="2 6">3.2.1.28</ecNumber>
    </recommendedName>
    <alternativeName>
        <fullName evidence="6">Alpha-trehalose glucohydrolase</fullName>
    </alternativeName>
</protein>
<sequence length="177" mass="20623">MPLFTECYNDFDQAKSERLYEHMKDIGVFHFPGGVPTSMVKDSGEQWDFPNGWSPLNHIIIEGLRKSTNPKMQEEGYRLAEKWVFGNYRVYRNTHSMWEKYNVVGESKNPGSGGEYEVQDGFGWSNGVILDLLVSYYDRMDWIVLKPNDSWIIKTNICLYIVLVVWKMSLVCFIIVS</sequence>
<dbReference type="PANTHER" id="PTHR23403">
    <property type="entry name" value="TREHALASE"/>
    <property type="match status" value="1"/>
</dbReference>
<evidence type="ECO:0000256" key="6">
    <source>
        <dbReference type="RuleBase" id="RU361180"/>
    </source>
</evidence>
<dbReference type="Proteomes" id="UP000887574">
    <property type="component" value="Unplaced"/>
</dbReference>
<name>A0A915D361_9BILA</name>
<reference evidence="8" key="1">
    <citation type="submission" date="2022-11" db="UniProtKB">
        <authorList>
            <consortium name="WormBaseParasite"/>
        </authorList>
    </citation>
    <scope>IDENTIFICATION</scope>
</reference>
<dbReference type="PANTHER" id="PTHR23403:SF5">
    <property type="entry name" value="TREHALASE"/>
    <property type="match status" value="1"/>
</dbReference>
<dbReference type="InterPro" id="IPR012341">
    <property type="entry name" value="6hp_glycosidase-like_sf"/>
</dbReference>
<keyword evidence="7" id="KW-1185">Reference proteome</keyword>
<comment type="similarity">
    <text evidence="1 6">Belongs to the glycosyl hydrolase 37 family.</text>
</comment>
<dbReference type="InterPro" id="IPR008928">
    <property type="entry name" value="6-hairpin_glycosidase_sf"/>
</dbReference>
<dbReference type="InterPro" id="IPR001661">
    <property type="entry name" value="Glyco_hydro_37"/>
</dbReference>
<dbReference type="AlphaFoldDB" id="A0A915D361"/>
<keyword evidence="4 6" id="KW-0378">Hydrolase</keyword>
<dbReference type="Gene3D" id="1.50.10.10">
    <property type="match status" value="1"/>
</dbReference>
<evidence type="ECO:0000256" key="1">
    <source>
        <dbReference type="ARBA" id="ARBA00005615"/>
    </source>
</evidence>
<accession>A0A915D361</accession>
<dbReference type="GO" id="GO:0005993">
    <property type="term" value="P:trehalose catabolic process"/>
    <property type="evidence" value="ECO:0007669"/>
    <property type="project" value="TreeGrafter"/>
</dbReference>